<evidence type="ECO:0000256" key="7">
    <source>
        <dbReference type="ARBA" id="ARBA00023180"/>
    </source>
</evidence>
<evidence type="ECO:0000256" key="8">
    <source>
        <dbReference type="RuleBase" id="RU000354"/>
    </source>
</evidence>
<proteinExistence type="evidence at transcript level"/>
<dbReference type="FunFam" id="2.10.90.10:FF:000001">
    <property type="entry name" value="Bone morphogenetic protein 4"/>
    <property type="match status" value="1"/>
</dbReference>
<evidence type="ECO:0000256" key="2">
    <source>
        <dbReference type="ARBA" id="ARBA00006656"/>
    </source>
</evidence>
<dbReference type="PANTHER" id="PTHR11848">
    <property type="entry name" value="TGF-BETA FAMILY"/>
    <property type="match status" value="1"/>
</dbReference>
<dbReference type="InterPro" id="IPR029034">
    <property type="entry name" value="Cystine-knot_cytokine"/>
</dbReference>
<dbReference type="PROSITE" id="PS51362">
    <property type="entry name" value="TGF_BETA_2"/>
    <property type="match status" value="1"/>
</dbReference>
<evidence type="ECO:0000256" key="4">
    <source>
        <dbReference type="ARBA" id="ARBA00022729"/>
    </source>
</evidence>
<dbReference type="CDD" id="cd13761">
    <property type="entry name" value="TGF_beta_BMP5_like"/>
    <property type="match status" value="1"/>
</dbReference>
<dbReference type="AlphaFoldDB" id="A0A2I5KCC4"/>
<dbReference type="GO" id="GO:0008083">
    <property type="term" value="F:growth factor activity"/>
    <property type="evidence" value="ECO:0007669"/>
    <property type="project" value="UniProtKB-KW"/>
</dbReference>
<feature type="domain" description="TGF-beta family profile" evidence="10">
    <location>
        <begin position="304"/>
        <end position="432"/>
    </location>
</feature>
<dbReference type="SMART" id="SM00204">
    <property type="entry name" value="TGFB"/>
    <property type="match status" value="1"/>
</dbReference>
<sequence length="432" mass="49679">MSYNTIKKFFQIYSPWKHRVFENIQIRLVLYLLLLYILSPPHWIYCRSTGEVTSTPEPNITHTINTTEKPTHGLSRFILDMYEALNRNSRHPIDPENIFYSRFVGPEEMKLVHLADNVRSLYPQKPNNVEDIAQLENQLSFHFDIKSIPSRERVHFGELRIWKSAAKDPEFLSLLTNRDISGQCLTLVLSATLLRGNNLGRERTFFVGRLRLKPNDLITPEYLSFHSSKLTSLLSRWQISQTLELKLEVSSHCHNQATLTQLGIIEIEATPLLLVYNVIEGNDGYNDIPQDVAREIVRRSVESSSNRNSDPTETPPWLQGTSSSASTSCQRYSNQINFDAIGWGDWVIFPPSFDAYYCHGNCHYPIPSHYNSTNHALIQSLIHIDNPHRAPPVCCSPTEYDDLFIVYNEDDDSSTLEIKRYKNMIALSCGCR</sequence>
<dbReference type="Gene3D" id="2.10.90.10">
    <property type="entry name" value="Cystine-knot cytokines"/>
    <property type="match status" value="1"/>
</dbReference>
<dbReference type="SUPFAM" id="SSF57501">
    <property type="entry name" value="Cystine-knot cytokines"/>
    <property type="match status" value="1"/>
</dbReference>
<keyword evidence="5 8" id="KW-0339">Growth factor</keyword>
<keyword evidence="3" id="KW-0964">Secreted</keyword>
<dbReference type="EMBL" id="MF589723">
    <property type="protein sequence ID" value="ATY70060.1"/>
    <property type="molecule type" value="mRNA"/>
</dbReference>
<dbReference type="InterPro" id="IPR017948">
    <property type="entry name" value="TGFb_CS"/>
</dbReference>
<evidence type="ECO:0000256" key="6">
    <source>
        <dbReference type="ARBA" id="ARBA00023157"/>
    </source>
</evidence>
<evidence type="ECO:0000256" key="1">
    <source>
        <dbReference type="ARBA" id="ARBA00004613"/>
    </source>
</evidence>
<keyword evidence="4" id="KW-0732">Signal</keyword>
<dbReference type="Pfam" id="PF00019">
    <property type="entry name" value="TGF_beta"/>
    <property type="match status" value="1"/>
</dbReference>
<dbReference type="Pfam" id="PF00688">
    <property type="entry name" value="TGFb_propeptide"/>
    <property type="match status" value="1"/>
</dbReference>
<reference evidence="11" key="1">
    <citation type="journal article" date="2017" name="Sci. Rep.">
        <title>Animal multicellularity and polarity without Wnt signaling.</title>
        <authorList>
            <person name="Schenkelaars Q."/>
            <person name="Pratlong M."/>
            <person name="Kodjabachian L."/>
            <person name="Fierro-Constain L."/>
            <person name="Vacelet J."/>
            <person name="Le Bivic A."/>
            <person name="Renard E."/>
            <person name="Borchiellini C."/>
        </authorList>
    </citation>
    <scope>NUCLEOTIDE SEQUENCE</scope>
</reference>
<dbReference type="InterPro" id="IPR001111">
    <property type="entry name" value="TGF-b_propeptide"/>
</dbReference>
<dbReference type="InterPro" id="IPR015615">
    <property type="entry name" value="TGF-beta-rel"/>
</dbReference>
<organism evidence="11">
    <name type="scientific">Oopsacas minuta</name>
    <dbReference type="NCBI Taxonomy" id="111878"/>
    <lineage>
        <taxon>Eukaryota</taxon>
        <taxon>Metazoa</taxon>
        <taxon>Porifera</taxon>
        <taxon>Hexactinellida</taxon>
        <taxon>Hexasterophora</taxon>
        <taxon>Lyssacinosida</taxon>
        <taxon>Leucopsacidae</taxon>
        <taxon>Oopsacas</taxon>
    </lineage>
</organism>
<dbReference type="PRINTS" id="PR00669">
    <property type="entry name" value="INHIBINA"/>
</dbReference>
<comment type="similarity">
    <text evidence="2 8">Belongs to the TGF-beta family.</text>
</comment>
<dbReference type="PANTHER" id="PTHR11848:SF302">
    <property type="entry name" value="TGF-BETA FAMILY PROFILE DOMAIN-CONTAINING PROTEIN"/>
    <property type="match status" value="1"/>
</dbReference>
<keyword evidence="6" id="KW-1015">Disulfide bond</keyword>
<evidence type="ECO:0000256" key="5">
    <source>
        <dbReference type="ARBA" id="ARBA00023030"/>
    </source>
</evidence>
<protein>
    <submittedName>
        <fullName evidence="11">BMPLb</fullName>
    </submittedName>
</protein>
<evidence type="ECO:0000313" key="11">
    <source>
        <dbReference type="EMBL" id="ATY70060.1"/>
    </source>
</evidence>
<dbReference type="Gene3D" id="2.60.120.970">
    <property type="match status" value="1"/>
</dbReference>
<dbReference type="GO" id="GO:0005615">
    <property type="term" value="C:extracellular space"/>
    <property type="evidence" value="ECO:0007669"/>
    <property type="project" value="TreeGrafter"/>
</dbReference>
<keyword evidence="7" id="KW-0325">Glycoprotein</keyword>
<name>A0A2I5KCC4_9METZ</name>
<dbReference type="GO" id="GO:0005125">
    <property type="term" value="F:cytokine activity"/>
    <property type="evidence" value="ECO:0007669"/>
    <property type="project" value="TreeGrafter"/>
</dbReference>
<evidence type="ECO:0000256" key="9">
    <source>
        <dbReference type="SAM" id="MobiDB-lite"/>
    </source>
</evidence>
<evidence type="ECO:0000256" key="3">
    <source>
        <dbReference type="ARBA" id="ARBA00022525"/>
    </source>
</evidence>
<dbReference type="InterPro" id="IPR001839">
    <property type="entry name" value="TGF-b_C"/>
</dbReference>
<comment type="subcellular location">
    <subcellularLocation>
        <location evidence="1">Secreted</location>
    </subcellularLocation>
</comment>
<accession>A0A2I5KCC4</accession>
<feature type="region of interest" description="Disordered" evidence="9">
    <location>
        <begin position="299"/>
        <end position="323"/>
    </location>
</feature>
<dbReference type="PROSITE" id="PS00250">
    <property type="entry name" value="TGF_BETA_1"/>
    <property type="match status" value="1"/>
</dbReference>
<evidence type="ECO:0000259" key="10">
    <source>
        <dbReference type="PROSITE" id="PS51362"/>
    </source>
</evidence>